<dbReference type="GO" id="GO:0003723">
    <property type="term" value="F:RNA binding"/>
    <property type="evidence" value="ECO:0007669"/>
    <property type="project" value="InterPro"/>
</dbReference>
<feature type="active site" description="Nucleophile" evidence="4">
    <location>
        <position position="310"/>
    </location>
</feature>
<dbReference type="GO" id="GO:0032259">
    <property type="term" value="P:methylation"/>
    <property type="evidence" value="ECO:0007669"/>
    <property type="project" value="UniProtKB-KW"/>
</dbReference>
<comment type="similarity">
    <text evidence="4">Belongs to the class I-like SAM-binding methyltransferase superfamily. RNA M5U methyltransferase family.</text>
</comment>
<sequence length="343" mass="38704">MEKESENDLKAGAHDFELILSCVPQYFDNTGISNLLKKFGLTEFKRVHKAIGWKFAFVSFENKEQMMQALDSLKTMTIKGVNVNAKIANKPNVNKSVKRKREIGQPGQEQGQKRLRRDIEDENENSEQDQQKEKDNIDKDIYDIEKDILKQDEDGYEVYTDLKDVVEITAPLYKLDFIGFVFLRSLFFRQSCTILDVCCGTGTIGLCIAGEDDKIIGIDLEDSSVRDARFNASLNGMGERAIYYSGKAESLLSGIIKDLNKNDDEKIQSTSSSQNQIFAIVDPPRTGLHADVLLALRKCIGLNSIIYVSCNADTLKRDIVRLSANRFRGIKNCPVETGFIIIF</sequence>
<comment type="caution">
    <text evidence="4">Lacks conserved residue(s) required for the propagation of feature annotation.</text>
</comment>
<keyword evidence="3 4" id="KW-0949">S-adenosyl-L-methionine</keyword>
<feature type="domain" description="RRM" evidence="7">
    <location>
        <begin position="23"/>
        <end position="80"/>
    </location>
</feature>
<name>A0A5J4W776_9EUKA</name>
<comment type="caution">
    <text evidence="8">The sequence shown here is derived from an EMBL/GenBank/DDBJ whole genome shotgun (WGS) entry which is preliminary data.</text>
</comment>
<dbReference type="InterPro" id="IPR000504">
    <property type="entry name" value="RRM_dom"/>
</dbReference>
<dbReference type="Proteomes" id="UP000324800">
    <property type="component" value="Unassembled WGS sequence"/>
</dbReference>
<dbReference type="PROSITE" id="PS51687">
    <property type="entry name" value="SAM_MT_RNA_M5U"/>
    <property type="match status" value="1"/>
</dbReference>
<dbReference type="Pfam" id="PF05958">
    <property type="entry name" value="tRNA_U5-meth_tr"/>
    <property type="match status" value="1"/>
</dbReference>
<evidence type="ECO:0000256" key="3">
    <source>
        <dbReference type="ARBA" id="ARBA00022691"/>
    </source>
</evidence>
<dbReference type="InterPro" id="IPR030390">
    <property type="entry name" value="MeTrfase_TrmA_AS"/>
</dbReference>
<evidence type="ECO:0000256" key="5">
    <source>
        <dbReference type="PROSITE-ProRule" id="PRU10015"/>
    </source>
</evidence>
<organism evidence="8 9">
    <name type="scientific">Streblomastix strix</name>
    <dbReference type="NCBI Taxonomy" id="222440"/>
    <lineage>
        <taxon>Eukaryota</taxon>
        <taxon>Metamonada</taxon>
        <taxon>Preaxostyla</taxon>
        <taxon>Oxymonadida</taxon>
        <taxon>Streblomastigidae</taxon>
        <taxon>Streblomastix</taxon>
    </lineage>
</organism>
<feature type="binding site" evidence="4">
    <location>
        <position position="282"/>
    </location>
    <ligand>
        <name>S-adenosyl-L-methionine</name>
        <dbReference type="ChEBI" id="CHEBI:59789"/>
    </ligand>
</feature>
<feature type="active site" evidence="5">
    <location>
        <position position="310"/>
    </location>
</feature>
<feature type="region of interest" description="Disordered" evidence="6">
    <location>
        <begin position="94"/>
        <end position="136"/>
    </location>
</feature>
<evidence type="ECO:0000313" key="8">
    <source>
        <dbReference type="EMBL" id="KAA6390744.1"/>
    </source>
</evidence>
<reference evidence="8 9" key="1">
    <citation type="submission" date="2019-03" db="EMBL/GenBank/DDBJ databases">
        <title>Single cell metagenomics reveals metabolic interactions within the superorganism composed of flagellate Streblomastix strix and complex community of Bacteroidetes bacteria on its surface.</title>
        <authorList>
            <person name="Treitli S.C."/>
            <person name="Kolisko M."/>
            <person name="Husnik F."/>
            <person name="Keeling P."/>
            <person name="Hampl V."/>
        </authorList>
    </citation>
    <scope>NUCLEOTIDE SEQUENCE [LARGE SCALE GENOMIC DNA]</scope>
    <source>
        <strain evidence="8">ST1C</strain>
    </source>
</reference>
<keyword evidence="2 4" id="KW-0808">Transferase</keyword>
<dbReference type="AlphaFoldDB" id="A0A5J4W776"/>
<dbReference type="CDD" id="cd02440">
    <property type="entry name" value="AdoMet_MTases"/>
    <property type="match status" value="1"/>
</dbReference>
<dbReference type="InterPro" id="IPR029063">
    <property type="entry name" value="SAM-dependent_MTases_sf"/>
</dbReference>
<dbReference type="PANTHER" id="PTHR45904:SF2">
    <property type="entry name" value="TRNA (URACIL-5-)-METHYLTRANSFERASE HOMOLOG A"/>
    <property type="match status" value="1"/>
</dbReference>
<dbReference type="Gene3D" id="3.30.70.330">
    <property type="match status" value="1"/>
</dbReference>
<dbReference type="SUPFAM" id="SSF54928">
    <property type="entry name" value="RNA-binding domain, RBD"/>
    <property type="match status" value="1"/>
</dbReference>
<dbReference type="Pfam" id="PF00076">
    <property type="entry name" value="RRM_1"/>
    <property type="match status" value="1"/>
</dbReference>
<dbReference type="InterPro" id="IPR010280">
    <property type="entry name" value="U5_MeTrfase_fam"/>
</dbReference>
<protein>
    <recommendedName>
        <fullName evidence="7">RRM domain-containing protein</fullName>
    </recommendedName>
</protein>
<evidence type="ECO:0000256" key="4">
    <source>
        <dbReference type="PROSITE-ProRule" id="PRU01024"/>
    </source>
</evidence>
<dbReference type="GO" id="GO:0006396">
    <property type="term" value="P:RNA processing"/>
    <property type="evidence" value="ECO:0007669"/>
    <property type="project" value="InterPro"/>
</dbReference>
<dbReference type="PROSITE" id="PS01230">
    <property type="entry name" value="TRMA_1"/>
    <property type="match status" value="1"/>
</dbReference>
<proteinExistence type="inferred from homology"/>
<accession>A0A5J4W776</accession>
<dbReference type="SUPFAM" id="SSF53335">
    <property type="entry name" value="S-adenosyl-L-methionine-dependent methyltransferases"/>
    <property type="match status" value="1"/>
</dbReference>
<dbReference type="Gene3D" id="3.40.50.150">
    <property type="entry name" value="Vaccinia Virus protein VP39"/>
    <property type="match status" value="1"/>
</dbReference>
<dbReference type="InterPro" id="IPR035979">
    <property type="entry name" value="RBD_domain_sf"/>
</dbReference>
<evidence type="ECO:0000256" key="6">
    <source>
        <dbReference type="SAM" id="MobiDB-lite"/>
    </source>
</evidence>
<gene>
    <name evidence="8" type="ORF">EZS28_013728</name>
</gene>
<keyword evidence="1 4" id="KW-0489">Methyltransferase</keyword>
<dbReference type="InterPro" id="IPR012677">
    <property type="entry name" value="Nucleotide-bd_a/b_plait_sf"/>
</dbReference>
<dbReference type="InterPro" id="IPR045850">
    <property type="entry name" value="TRM2_met"/>
</dbReference>
<dbReference type="GO" id="GO:0008173">
    <property type="term" value="F:RNA methyltransferase activity"/>
    <property type="evidence" value="ECO:0007669"/>
    <property type="project" value="InterPro"/>
</dbReference>
<evidence type="ECO:0000256" key="2">
    <source>
        <dbReference type="ARBA" id="ARBA00022679"/>
    </source>
</evidence>
<dbReference type="EMBL" id="SNRW01003120">
    <property type="protein sequence ID" value="KAA6390744.1"/>
    <property type="molecule type" value="Genomic_DNA"/>
</dbReference>
<evidence type="ECO:0000259" key="7">
    <source>
        <dbReference type="Pfam" id="PF00076"/>
    </source>
</evidence>
<feature type="binding site" evidence="4">
    <location>
        <position position="219"/>
    </location>
    <ligand>
        <name>S-adenosyl-L-methionine</name>
        <dbReference type="ChEBI" id="CHEBI:59789"/>
    </ligand>
</feature>
<dbReference type="PANTHER" id="PTHR45904">
    <property type="entry name" value="TRNA (URACIL-5-)-METHYLTRANSFERASE"/>
    <property type="match status" value="1"/>
</dbReference>
<evidence type="ECO:0000256" key="1">
    <source>
        <dbReference type="ARBA" id="ARBA00022603"/>
    </source>
</evidence>
<evidence type="ECO:0000313" key="9">
    <source>
        <dbReference type="Proteomes" id="UP000324800"/>
    </source>
</evidence>
<dbReference type="OrthoDB" id="10250660at2759"/>